<dbReference type="PANTHER" id="PTHR15337:SF11">
    <property type="entry name" value="THIOREDOXIN DOMAIN-CONTAINING PROTEIN"/>
    <property type="match status" value="1"/>
</dbReference>
<accession>A0A4R7RMY7</accession>
<evidence type="ECO:0000313" key="4">
    <source>
        <dbReference type="EMBL" id="TDU66016.1"/>
    </source>
</evidence>
<comment type="caution">
    <text evidence="4">The sequence shown here is derived from an EMBL/GenBank/DDBJ whole genome shotgun (WGS) entry which is preliminary data.</text>
</comment>
<dbReference type="PROSITE" id="PS51352">
    <property type="entry name" value="THIOREDOXIN_2"/>
    <property type="match status" value="1"/>
</dbReference>
<evidence type="ECO:0000259" key="3">
    <source>
        <dbReference type="PROSITE" id="PS51352"/>
    </source>
</evidence>
<dbReference type="Gene3D" id="2.30.30.700">
    <property type="entry name" value="SLA1 homology domain 1"/>
    <property type="match status" value="1"/>
</dbReference>
<dbReference type="Pfam" id="PF13899">
    <property type="entry name" value="Thioredoxin_7"/>
    <property type="match status" value="1"/>
</dbReference>
<dbReference type="EMBL" id="SOCA01000009">
    <property type="protein sequence ID" value="TDU66016.1"/>
    <property type="molecule type" value="Genomic_DNA"/>
</dbReference>
<dbReference type="AlphaFoldDB" id="A0A4R7RMY7"/>
<dbReference type="InterPro" id="IPR051099">
    <property type="entry name" value="AGR/TXD"/>
</dbReference>
<dbReference type="GO" id="GO:0016853">
    <property type="term" value="F:isomerase activity"/>
    <property type="evidence" value="ECO:0007669"/>
    <property type="project" value="UniProtKB-KW"/>
</dbReference>
<protein>
    <submittedName>
        <fullName evidence="4">Thiol-disulfide isomerase/thioredoxin</fullName>
    </submittedName>
</protein>
<feature type="domain" description="Thioredoxin" evidence="3">
    <location>
        <begin position="79"/>
        <end position="218"/>
    </location>
</feature>
<feature type="chain" id="PRO_5020613953" evidence="2">
    <location>
        <begin position="19"/>
        <end position="218"/>
    </location>
</feature>
<evidence type="ECO:0000313" key="5">
    <source>
        <dbReference type="Proteomes" id="UP000295662"/>
    </source>
</evidence>
<keyword evidence="4" id="KW-0413">Isomerase</keyword>
<dbReference type="Gene3D" id="3.40.30.10">
    <property type="entry name" value="Glutaredoxin"/>
    <property type="match status" value="1"/>
</dbReference>
<name>A0A4R7RMY7_9BACT</name>
<keyword evidence="1 2" id="KW-0732">Signal</keyword>
<evidence type="ECO:0000256" key="2">
    <source>
        <dbReference type="SAM" id="SignalP"/>
    </source>
</evidence>
<proteinExistence type="predicted"/>
<sequence length="218" mass="24132">MKYLIVLLIATLSATVFSAPAPREWTNTEGKSLTGTLVETVLDAQGKATAAKVRLPNGQVYILELSKLSAADQEYVATAQKEKAAEEQKALLASRRAKWTDDWEKAQEESEKTGLPILLLMTGSDWCGYCIRLKSNVFEEREFQKFANENVVLMIADFPHGSQSKALKEQNEKLKKDFPFGGYPTVKLVKDGKEVASFGGYGGDSAEDYVKKLAEKLK</sequence>
<evidence type="ECO:0000256" key="1">
    <source>
        <dbReference type="ARBA" id="ARBA00022729"/>
    </source>
</evidence>
<gene>
    <name evidence="4" type="ORF">EI77_03752</name>
</gene>
<dbReference type="InterPro" id="IPR036249">
    <property type="entry name" value="Thioredoxin-like_sf"/>
</dbReference>
<reference evidence="4 5" key="1">
    <citation type="submission" date="2019-03" db="EMBL/GenBank/DDBJ databases">
        <title>Genomic Encyclopedia of Archaeal and Bacterial Type Strains, Phase II (KMG-II): from individual species to whole genera.</title>
        <authorList>
            <person name="Goeker M."/>
        </authorList>
    </citation>
    <scope>NUCLEOTIDE SEQUENCE [LARGE SCALE GENOMIC DNA]</scope>
    <source>
        <strain evidence="4 5">ATCC 25309</strain>
    </source>
</reference>
<dbReference type="Proteomes" id="UP000295662">
    <property type="component" value="Unassembled WGS sequence"/>
</dbReference>
<dbReference type="SUPFAM" id="SSF52833">
    <property type="entry name" value="Thioredoxin-like"/>
    <property type="match status" value="1"/>
</dbReference>
<keyword evidence="5" id="KW-1185">Reference proteome</keyword>
<feature type="signal peptide" evidence="2">
    <location>
        <begin position="1"/>
        <end position="18"/>
    </location>
</feature>
<dbReference type="OrthoDB" id="9811036at2"/>
<dbReference type="InterPro" id="IPR013766">
    <property type="entry name" value="Thioredoxin_domain"/>
</dbReference>
<organism evidence="4 5">
    <name type="scientific">Prosthecobacter fusiformis</name>
    <dbReference type="NCBI Taxonomy" id="48464"/>
    <lineage>
        <taxon>Bacteria</taxon>
        <taxon>Pseudomonadati</taxon>
        <taxon>Verrucomicrobiota</taxon>
        <taxon>Verrucomicrobiia</taxon>
        <taxon>Verrucomicrobiales</taxon>
        <taxon>Verrucomicrobiaceae</taxon>
        <taxon>Prosthecobacter</taxon>
    </lineage>
</organism>
<dbReference type="PANTHER" id="PTHR15337">
    <property type="entry name" value="ANTERIOR GRADIENT PROTEIN-RELATED"/>
    <property type="match status" value="1"/>
</dbReference>
<dbReference type="RefSeq" id="WP_133796763.1">
    <property type="nucleotide sequence ID" value="NZ_SOCA01000009.1"/>
</dbReference>